<evidence type="ECO:0000313" key="3">
    <source>
        <dbReference type="Proteomes" id="UP001221898"/>
    </source>
</evidence>
<name>A0AAD7VWV5_9TELE</name>
<sequence length="74" mass="8202">MYPTCQPPYDSIRLIAAACLCEYRCASLTGGGGMLIFINCAYVKWGTMVQDIFTYTKLMSLILIIIVGLMKIAK</sequence>
<dbReference type="PANTHER" id="PTHR11785">
    <property type="entry name" value="AMINO ACID TRANSPORTER"/>
    <property type="match status" value="1"/>
</dbReference>
<dbReference type="GO" id="GO:0015179">
    <property type="term" value="F:L-amino acid transmembrane transporter activity"/>
    <property type="evidence" value="ECO:0007669"/>
    <property type="project" value="TreeGrafter"/>
</dbReference>
<dbReference type="PANTHER" id="PTHR11785:SF213">
    <property type="entry name" value="Y+L AMINO ACID TRANSPORTER 2"/>
    <property type="match status" value="1"/>
</dbReference>
<dbReference type="EMBL" id="JAINUG010001587">
    <property type="protein sequence ID" value="KAJ8355149.1"/>
    <property type="molecule type" value="Genomic_DNA"/>
</dbReference>
<dbReference type="AlphaFoldDB" id="A0AAD7VWV5"/>
<evidence type="ECO:0000256" key="1">
    <source>
        <dbReference type="SAM" id="Phobius"/>
    </source>
</evidence>
<comment type="caution">
    <text evidence="2">The sequence shown here is derived from an EMBL/GenBank/DDBJ whole genome shotgun (WGS) entry which is preliminary data.</text>
</comment>
<accession>A0AAD7VWV5</accession>
<feature type="non-terminal residue" evidence="2">
    <location>
        <position position="1"/>
    </location>
</feature>
<feature type="transmembrane region" description="Helical" evidence="1">
    <location>
        <begin position="52"/>
        <end position="73"/>
    </location>
</feature>
<keyword evidence="3" id="KW-1185">Reference proteome</keyword>
<protein>
    <submittedName>
        <fullName evidence="2">Uncharacterized protein</fullName>
    </submittedName>
</protein>
<dbReference type="InterPro" id="IPR050598">
    <property type="entry name" value="AminoAcid_Transporter"/>
</dbReference>
<organism evidence="2 3">
    <name type="scientific">Aldrovandia affinis</name>
    <dbReference type="NCBI Taxonomy" id="143900"/>
    <lineage>
        <taxon>Eukaryota</taxon>
        <taxon>Metazoa</taxon>
        <taxon>Chordata</taxon>
        <taxon>Craniata</taxon>
        <taxon>Vertebrata</taxon>
        <taxon>Euteleostomi</taxon>
        <taxon>Actinopterygii</taxon>
        <taxon>Neopterygii</taxon>
        <taxon>Teleostei</taxon>
        <taxon>Notacanthiformes</taxon>
        <taxon>Halosauridae</taxon>
        <taxon>Aldrovandia</taxon>
    </lineage>
</organism>
<reference evidence="2" key="1">
    <citation type="journal article" date="2023" name="Science">
        <title>Genome structures resolve the early diversification of teleost fishes.</title>
        <authorList>
            <person name="Parey E."/>
            <person name="Louis A."/>
            <person name="Montfort J."/>
            <person name="Bouchez O."/>
            <person name="Roques C."/>
            <person name="Iampietro C."/>
            <person name="Lluch J."/>
            <person name="Castinel A."/>
            <person name="Donnadieu C."/>
            <person name="Desvignes T."/>
            <person name="Floi Bucao C."/>
            <person name="Jouanno E."/>
            <person name="Wen M."/>
            <person name="Mejri S."/>
            <person name="Dirks R."/>
            <person name="Jansen H."/>
            <person name="Henkel C."/>
            <person name="Chen W.J."/>
            <person name="Zahm M."/>
            <person name="Cabau C."/>
            <person name="Klopp C."/>
            <person name="Thompson A.W."/>
            <person name="Robinson-Rechavi M."/>
            <person name="Braasch I."/>
            <person name="Lecointre G."/>
            <person name="Bobe J."/>
            <person name="Postlethwait J.H."/>
            <person name="Berthelot C."/>
            <person name="Roest Crollius H."/>
            <person name="Guiguen Y."/>
        </authorList>
    </citation>
    <scope>NUCLEOTIDE SEQUENCE</scope>
    <source>
        <strain evidence="2">NC1722</strain>
    </source>
</reference>
<dbReference type="Proteomes" id="UP001221898">
    <property type="component" value="Unassembled WGS sequence"/>
</dbReference>
<gene>
    <name evidence="2" type="ORF">AAFF_G00090580</name>
</gene>
<dbReference type="Gene3D" id="1.20.1740.10">
    <property type="entry name" value="Amino acid/polyamine transporter I"/>
    <property type="match status" value="1"/>
</dbReference>
<keyword evidence="1" id="KW-1133">Transmembrane helix</keyword>
<evidence type="ECO:0000313" key="2">
    <source>
        <dbReference type="EMBL" id="KAJ8355149.1"/>
    </source>
</evidence>
<keyword evidence="1" id="KW-0812">Transmembrane</keyword>
<proteinExistence type="predicted"/>
<keyword evidence="1" id="KW-0472">Membrane</keyword>